<gene>
    <name evidence="2" type="ORF">WOLCODRAFT_160606</name>
</gene>
<keyword evidence="3" id="KW-1185">Reference proteome</keyword>
<feature type="compositionally biased region" description="Polar residues" evidence="1">
    <location>
        <begin position="8"/>
        <end position="21"/>
    </location>
</feature>
<dbReference type="AlphaFoldDB" id="A0A2H3IVU0"/>
<evidence type="ECO:0000313" key="2">
    <source>
        <dbReference type="EMBL" id="PCH34110.1"/>
    </source>
</evidence>
<organism evidence="2 3">
    <name type="scientific">Wolfiporia cocos (strain MD-104)</name>
    <name type="common">Brown rot fungus</name>
    <dbReference type="NCBI Taxonomy" id="742152"/>
    <lineage>
        <taxon>Eukaryota</taxon>
        <taxon>Fungi</taxon>
        <taxon>Dikarya</taxon>
        <taxon>Basidiomycota</taxon>
        <taxon>Agaricomycotina</taxon>
        <taxon>Agaricomycetes</taxon>
        <taxon>Polyporales</taxon>
        <taxon>Phaeolaceae</taxon>
        <taxon>Wolfiporia</taxon>
    </lineage>
</organism>
<name>A0A2H3IVU0_WOLCO</name>
<feature type="compositionally biased region" description="Polar residues" evidence="1">
    <location>
        <begin position="331"/>
        <end position="369"/>
    </location>
</feature>
<accession>A0A2H3IVU0</accession>
<evidence type="ECO:0000313" key="3">
    <source>
        <dbReference type="Proteomes" id="UP000218811"/>
    </source>
</evidence>
<evidence type="ECO:0000256" key="1">
    <source>
        <dbReference type="SAM" id="MobiDB-lite"/>
    </source>
</evidence>
<dbReference type="OMA" id="QFERETY"/>
<dbReference type="EMBL" id="KB467831">
    <property type="protein sequence ID" value="PCH34110.1"/>
    <property type="molecule type" value="Genomic_DNA"/>
</dbReference>
<feature type="region of interest" description="Disordered" evidence="1">
    <location>
        <begin position="553"/>
        <end position="575"/>
    </location>
</feature>
<dbReference type="OrthoDB" id="3038119at2759"/>
<sequence length="575" mass="62233">MPKAATYSDVSASASLNSADGSPTGFRRSKRSLSRSDGPVSATGGRKRANAESLAARLGPELVRELEALLKPGMTEMPPFAVRQAIQKRYNINRRHIYDWFHSRGLRVTKEERRYSDEAQIGLIRPQRKLRQGPEPSMSTPELSFCDSSFEAASATSSPDLPLTPASSTGAFTTSMVQTLPPFFPGPFMQQLYTPPIPEADFYGLSSSTIQPVLPNSCLPSPVGQPSISCGPNADFQRSTFVQTPQAAIIAITNHASPPLTEAAKENLNPQTILSDNCFFSGPDQQSVYESLNGVLGPPSGFQESVGTYKAYMQRQNQLYYERLLSDVRAPSTNGHNSQTGRPSTGYSIDSASEATVTSQKQAVQSPQRQQNINTMVGSVNSPSVSEFSSWLLHTSRSHAASLASSRVHTPDMSSDAGTDHSRMATNDSFNISGDSGAALDIADILESPVLRSRNPSMNQPGPSVQAPTQEWRHNQANYPRLPADITDYRCFSLPLAPVHHPVVLGHPQPWEGPRMPQYAHLPASSASLRDQGDPALNMQITTSSTWVPDQMLQSAKGKARATGKMRTGSTGGKM</sequence>
<dbReference type="Proteomes" id="UP000218811">
    <property type="component" value="Unassembled WGS sequence"/>
</dbReference>
<proteinExistence type="predicted"/>
<feature type="region of interest" description="Disordered" evidence="1">
    <location>
        <begin position="330"/>
        <end position="369"/>
    </location>
</feature>
<reference evidence="2 3" key="1">
    <citation type="journal article" date="2012" name="Science">
        <title>The Paleozoic origin of enzymatic lignin decomposition reconstructed from 31 fungal genomes.</title>
        <authorList>
            <person name="Floudas D."/>
            <person name="Binder M."/>
            <person name="Riley R."/>
            <person name="Barry K."/>
            <person name="Blanchette R.A."/>
            <person name="Henrissat B."/>
            <person name="Martinez A.T."/>
            <person name="Otillar R."/>
            <person name="Spatafora J.W."/>
            <person name="Yadav J.S."/>
            <person name="Aerts A."/>
            <person name="Benoit I."/>
            <person name="Boyd A."/>
            <person name="Carlson A."/>
            <person name="Copeland A."/>
            <person name="Coutinho P.M."/>
            <person name="de Vries R.P."/>
            <person name="Ferreira P."/>
            <person name="Findley K."/>
            <person name="Foster B."/>
            <person name="Gaskell J."/>
            <person name="Glotzer D."/>
            <person name="Gorecki P."/>
            <person name="Heitman J."/>
            <person name="Hesse C."/>
            <person name="Hori C."/>
            <person name="Igarashi K."/>
            <person name="Jurgens J.A."/>
            <person name="Kallen N."/>
            <person name="Kersten P."/>
            <person name="Kohler A."/>
            <person name="Kuees U."/>
            <person name="Kumar T.K.A."/>
            <person name="Kuo A."/>
            <person name="LaButti K."/>
            <person name="Larrondo L.F."/>
            <person name="Lindquist E."/>
            <person name="Ling A."/>
            <person name="Lombard V."/>
            <person name="Lucas S."/>
            <person name="Lundell T."/>
            <person name="Martin R."/>
            <person name="McLaughlin D.J."/>
            <person name="Morgenstern I."/>
            <person name="Morin E."/>
            <person name="Murat C."/>
            <person name="Nagy L.G."/>
            <person name="Nolan M."/>
            <person name="Ohm R.A."/>
            <person name="Patyshakuliyeva A."/>
            <person name="Rokas A."/>
            <person name="Ruiz-Duenas F.J."/>
            <person name="Sabat G."/>
            <person name="Salamov A."/>
            <person name="Samejima M."/>
            <person name="Schmutz J."/>
            <person name="Slot J.C."/>
            <person name="St John F."/>
            <person name="Stenlid J."/>
            <person name="Sun H."/>
            <person name="Sun S."/>
            <person name="Syed K."/>
            <person name="Tsang A."/>
            <person name="Wiebenga A."/>
            <person name="Young D."/>
            <person name="Pisabarro A."/>
            <person name="Eastwood D.C."/>
            <person name="Martin F."/>
            <person name="Cullen D."/>
            <person name="Grigoriev I.V."/>
            <person name="Hibbett D.S."/>
        </authorList>
    </citation>
    <scope>NUCLEOTIDE SEQUENCE [LARGE SCALE GENOMIC DNA]</scope>
    <source>
        <strain evidence="2 3">MD-104</strain>
    </source>
</reference>
<protein>
    <submittedName>
        <fullName evidence="2">Uncharacterized protein</fullName>
    </submittedName>
</protein>
<feature type="region of interest" description="Disordered" evidence="1">
    <location>
        <begin position="1"/>
        <end position="53"/>
    </location>
</feature>